<dbReference type="EMBL" id="UINC01089341">
    <property type="protein sequence ID" value="SVC40359.1"/>
    <property type="molecule type" value="Genomic_DNA"/>
</dbReference>
<proteinExistence type="predicted"/>
<evidence type="ECO:0000256" key="1">
    <source>
        <dbReference type="SAM" id="Coils"/>
    </source>
</evidence>
<feature type="non-terminal residue" evidence="2">
    <location>
        <position position="1"/>
    </location>
</feature>
<feature type="coiled-coil region" evidence="1">
    <location>
        <begin position="4"/>
        <end position="56"/>
    </location>
</feature>
<evidence type="ECO:0000313" key="2">
    <source>
        <dbReference type="EMBL" id="SVC40359.1"/>
    </source>
</evidence>
<organism evidence="2">
    <name type="scientific">marine metagenome</name>
    <dbReference type="NCBI Taxonomy" id="408172"/>
    <lineage>
        <taxon>unclassified sequences</taxon>
        <taxon>metagenomes</taxon>
        <taxon>ecological metagenomes</taxon>
    </lineage>
</organism>
<reference evidence="2" key="1">
    <citation type="submission" date="2018-05" db="EMBL/GenBank/DDBJ databases">
        <authorList>
            <person name="Lanie J.A."/>
            <person name="Ng W.-L."/>
            <person name="Kazmierczak K.M."/>
            <person name="Andrzejewski T.M."/>
            <person name="Davidsen T.M."/>
            <person name="Wayne K.J."/>
            <person name="Tettelin H."/>
            <person name="Glass J.I."/>
            <person name="Rusch D."/>
            <person name="Podicherti R."/>
            <person name="Tsui H.-C.T."/>
            <person name="Winkler M.E."/>
        </authorList>
    </citation>
    <scope>NUCLEOTIDE SEQUENCE</scope>
</reference>
<gene>
    <name evidence="2" type="ORF">METZ01_LOCUS293213</name>
</gene>
<keyword evidence="1" id="KW-0175">Coiled coil</keyword>
<name>A0A382LUG0_9ZZZZ</name>
<sequence length="59" mass="6709">HKAMEVLNELAARLLEICDELQKATNEKLALSKAKLKELRNEVRTMLAQIEKSTRVAFA</sequence>
<protein>
    <submittedName>
        <fullName evidence="2">Uncharacterized protein</fullName>
    </submittedName>
</protein>
<dbReference type="AlphaFoldDB" id="A0A382LUG0"/>
<accession>A0A382LUG0</accession>